<dbReference type="Proteomes" id="UP000289856">
    <property type="component" value="Chromosome"/>
</dbReference>
<gene>
    <name evidence="1" type="ORF">KCTCHS21_27700</name>
</gene>
<sequence>MEEELIEKITVTIGQSMHERHLMKNLDNLNGFKFKKPELQLDLLDTILQISDQDGAHFVMLPEFFLPRRYLFSHIKERAVRYGRIIMGGLEYGVDKHLSPTGTQRLRNEAFVVIPDNLYQNNKSLGGNATVITVPKLNPAPEEEKNLEDHGYDFVNGNRIYMFKSNKLGNFAVLICYDFLNLPVQAILQSQIQTLFVLTYNKDVSGFISIADTMQRMLLCNVIICNTGYYGGSAAFTPLRDRNKRQVLQISGNEIQAAVSVHLPINEVWKVQTTGENEFGNSKYMHRPPDFGRLVRTSI</sequence>
<accession>A0A3T1D5K0</accession>
<evidence type="ECO:0000313" key="2">
    <source>
        <dbReference type="Proteomes" id="UP000289856"/>
    </source>
</evidence>
<evidence type="ECO:0008006" key="3">
    <source>
        <dbReference type="Google" id="ProtNLM"/>
    </source>
</evidence>
<organism evidence="1 2">
    <name type="scientific">Cohnella abietis</name>
    <dbReference type="NCBI Taxonomy" id="2507935"/>
    <lineage>
        <taxon>Bacteria</taxon>
        <taxon>Bacillati</taxon>
        <taxon>Bacillota</taxon>
        <taxon>Bacilli</taxon>
        <taxon>Bacillales</taxon>
        <taxon>Paenibacillaceae</taxon>
        <taxon>Cohnella</taxon>
    </lineage>
</organism>
<dbReference type="InterPro" id="IPR036526">
    <property type="entry name" value="C-N_Hydrolase_sf"/>
</dbReference>
<dbReference type="SUPFAM" id="SSF56317">
    <property type="entry name" value="Carbon-nitrogen hydrolase"/>
    <property type="match status" value="1"/>
</dbReference>
<dbReference type="KEGG" id="cohn:KCTCHS21_27700"/>
<name>A0A3T1D5K0_9BACL</name>
<reference evidence="1 2" key="1">
    <citation type="submission" date="2019-01" db="EMBL/GenBank/DDBJ databases">
        <title>Complete genome sequence of Cohnella hallensis HS21 isolated from Korean fir (Abies koreana) rhizospheric soil.</title>
        <authorList>
            <person name="Jiang L."/>
            <person name="Kang S.W."/>
            <person name="Kim S."/>
            <person name="Jung J."/>
            <person name="Kim C.Y."/>
            <person name="Kim D.H."/>
            <person name="Kim S.W."/>
            <person name="Lee J."/>
        </authorList>
    </citation>
    <scope>NUCLEOTIDE SEQUENCE [LARGE SCALE GENOMIC DNA]</scope>
    <source>
        <strain evidence="1 2">HS21</strain>
    </source>
</reference>
<protein>
    <recommendedName>
        <fullName evidence="3">CN hydrolase domain-containing protein</fullName>
    </recommendedName>
</protein>
<evidence type="ECO:0000313" key="1">
    <source>
        <dbReference type="EMBL" id="BBI33371.1"/>
    </source>
</evidence>
<dbReference type="OrthoDB" id="9793236at2"/>
<dbReference type="AlphaFoldDB" id="A0A3T1D5K0"/>
<keyword evidence="2" id="KW-1185">Reference proteome</keyword>
<dbReference type="EMBL" id="AP019400">
    <property type="protein sequence ID" value="BBI33371.1"/>
    <property type="molecule type" value="Genomic_DNA"/>
</dbReference>
<proteinExistence type="predicted"/>
<dbReference type="Gene3D" id="3.60.110.10">
    <property type="entry name" value="Carbon-nitrogen hydrolase"/>
    <property type="match status" value="1"/>
</dbReference>
<dbReference type="RefSeq" id="WP_130608969.1">
    <property type="nucleotide sequence ID" value="NZ_AP019400.1"/>
</dbReference>